<feature type="compositionally biased region" description="Pro residues" evidence="1">
    <location>
        <begin position="41"/>
        <end position="51"/>
    </location>
</feature>
<evidence type="ECO:0000313" key="2">
    <source>
        <dbReference type="EMBL" id="GAA4208750.1"/>
    </source>
</evidence>
<evidence type="ECO:0000256" key="1">
    <source>
        <dbReference type="SAM" id="MobiDB-lite"/>
    </source>
</evidence>
<reference evidence="3" key="1">
    <citation type="journal article" date="2019" name="Int. J. Syst. Evol. Microbiol.">
        <title>The Global Catalogue of Microorganisms (GCM) 10K type strain sequencing project: providing services to taxonomists for standard genome sequencing and annotation.</title>
        <authorList>
            <consortium name="The Broad Institute Genomics Platform"/>
            <consortium name="The Broad Institute Genome Sequencing Center for Infectious Disease"/>
            <person name="Wu L."/>
            <person name="Ma J."/>
        </authorList>
    </citation>
    <scope>NUCLEOTIDE SEQUENCE [LARGE SCALE GENOMIC DNA]</scope>
    <source>
        <strain evidence="3">JCM 17388</strain>
    </source>
</reference>
<dbReference type="Proteomes" id="UP001501251">
    <property type="component" value="Unassembled WGS sequence"/>
</dbReference>
<evidence type="ECO:0000313" key="3">
    <source>
        <dbReference type="Proteomes" id="UP001501251"/>
    </source>
</evidence>
<organism evidence="2 3">
    <name type="scientific">Streptosporangium oxazolinicum</name>
    <dbReference type="NCBI Taxonomy" id="909287"/>
    <lineage>
        <taxon>Bacteria</taxon>
        <taxon>Bacillati</taxon>
        <taxon>Actinomycetota</taxon>
        <taxon>Actinomycetes</taxon>
        <taxon>Streptosporangiales</taxon>
        <taxon>Streptosporangiaceae</taxon>
        <taxon>Streptosporangium</taxon>
    </lineage>
</organism>
<sequence>MREGGCGGVGEHDTARTPMDGSRPDIGRVSVTAKRAVDPRAMPPGVPPPAAPRQAGAPTSVPST</sequence>
<dbReference type="EMBL" id="BAABAQ010000019">
    <property type="protein sequence ID" value="GAA4208750.1"/>
    <property type="molecule type" value="Genomic_DNA"/>
</dbReference>
<gene>
    <name evidence="2" type="ORF">GCM10022252_74350</name>
</gene>
<proteinExistence type="predicted"/>
<protein>
    <submittedName>
        <fullName evidence="2">Uncharacterized protein</fullName>
    </submittedName>
</protein>
<name>A0ABP8BK66_9ACTN</name>
<keyword evidence="3" id="KW-1185">Reference proteome</keyword>
<comment type="caution">
    <text evidence="2">The sequence shown here is derived from an EMBL/GenBank/DDBJ whole genome shotgun (WGS) entry which is preliminary data.</text>
</comment>
<feature type="region of interest" description="Disordered" evidence="1">
    <location>
        <begin position="1"/>
        <end position="64"/>
    </location>
</feature>
<accession>A0ABP8BK66</accession>